<dbReference type="PANTHER" id="PTHR30288">
    <property type="entry name" value="FLAGELLAR CAP/ASSEMBLY PROTEIN FLID"/>
    <property type="match status" value="1"/>
</dbReference>
<gene>
    <name evidence="8" type="ORF">BST96_02370</name>
</gene>
<evidence type="ECO:0000256" key="5">
    <source>
        <dbReference type="RuleBase" id="RU362066"/>
    </source>
</evidence>
<feature type="domain" description="Flagellar hook-associated protein 2 C-terminal" evidence="7">
    <location>
        <begin position="238"/>
        <end position="471"/>
    </location>
</feature>
<dbReference type="EMBL" id="CP019343">
    <property type="protein sequence ID" value="ARN73053.1"/>
    <property type="molecule type" value="Genomic_DNA"/>
</dbReference>
<evidence type="ECO:0000313" key="9">
    <source>
        <dbReference type="Proteomes" id="UP000193450"/>
    </source>
</evidence>
<comment type="subunit">
    <text evidence="2 5">Homopentamer.</text>
</comment>
<keyword evidence="4 5" id="KW-0975">Bacterial flagellum</keyword>
<evidence type="ECO:0000313" key="8">
    <source>
        <dbReference type="EMBL" id="ARN73053.1"/>
    </source>
</evidence>
<evidence type="ECO:0000256" key="3">
    <source>
        <dbReference type="ARBA" id="ARBA00023054"/>
    </source>
</evidence>
<dbReference type="GO" id="GO:0007155">
    <property type="term" value="P:cell adhesion"/>
    <property type="evidence" value="ECO:0007669"/>
    <property type="project" value="InterPro"/>
</dbReference>
<evidence type="ECO:0000256" key="4">
    <source>
        <dbReference type="ARBA" id="ARBA00023143"/>
    </source>
</evidence>
<organism evidence="8 9">
    <name type="scientific">Oceanicoccus sagamiensis</name>
    <dbReference type="NCBI Taxonomy" id="716816"/>
    <lineage>
        <taxon>Bacteria</taxon>
        <taxon>Pseudomonadati</taxon>
        <taxon>Pseudomonadota</taxon>
        <taxon>Gammaproteobacteria</taxon>
        <taxon>Cellvibrionales</taxon>
        <taxon>Spongiibacteraceae</taxon>
        <taxon>Oceanicoccus</taxon>
    </lineage>
</organism>
<dbReference type="GO" id="GO:0009421">
    <property type="term" value="C:bacterial-type flagellum filament cap"/>
    <property type="evidence" value="ECO:0007669"/>
    <property type="project" value="InterPro"/>
</dbReference>
<evidence type="ECO:0000259" key="6">
    <source>
        <dbReference type="Pfam" id="PF02465"/>
    </source>
</evidence>
<keyword evidence="5" id="KW-0964">Secreted</keyword>
<dbReference type="InterPro" id="IPR010809">
    <property type="entry name" value="FliD_C"/>
</dbReference>
<dbReference type="InterPro" id="IPR040026">
    <property type="entry name" value="FliD"/>
</dbReference>
<name>A0A1X9NGA7_9GAMM</name>
<dbReference type="KEGG" id="osg:BST96_02370"/>
<comment type="subcellular location">
    <subcellularLocation>
        <location evidence="5">Secreted</location>
    </subcellularLocation>
    <subcellularLocation>
        <location evidence="5">Bacterial flagellum</location>
    </subcellularLocation>
</comment>
<dbReference type="OrthoDB" id="9810816at2"/>
<evidence type="ECO:0000256" key="2">
    <source>
        <dbReference type="ARBA" id="ARBA00011255"/>
    </source>
</evidence>
<evidence type="ECO:0000256" key="1">
    <source>
        <dbReference type="ARBA" id="ARBA00009764"/>
    </source>
</evidence>
<dbReference type="AlphaFoldDB" id="A0A1X9NGA7"/>
<proteinExistence type="inferred from homology"/>
<dbReference type="GO" id="GO:0005576">
    <property type="term" value="C:extracellular region"/>
    <property type="evidence" value="ECO:0007669"/>
    <property type="project" value="UniProtKB-SubCell"/>
</dbReference>
<dbReference type="Pfam" id="PF07195">
    <property type="entry name" value="FliD_C"/>
    <property type="match status" value="1"/>
</dbReference>
<dbReference type="STRING" id="716816.BST96_02370"/>
<dbReference type="InterPro" id="IPR003481">
    <property type="entry name" value="FliD_N"/>
</dbReference>
<sequence length="492" mass="51912">MASITSVGVGSGLDLETLIENILEAEKTPTETRLNLQETETQATITAFGSIKSTLSSFQDSLANLKDSNFFSSRQATSGNSESFTATSESTAEIGNYEVAVLALAEASKVATNGSFADPDATVGEGTLTLGFVDGDNFDISVAATDSLTTIRDAINNAEDNTGITASLLTVDAGMGDGSTITELVLTSNNTGEANQITISVDDSGDGDDTDGSGLSQFYFDGSDPDNVANQLVNKASAQDASITVDGFTAFSASNTFDSVIDGVSITAVTADENPGDPTTAALNVAIDTTGVQNEITTFAATYNELIIVMNQLTDYNAETETRGILNSDSSARIIEEQIRRIMTDTVDGAPSDFNNLSYLGFSTNQNGTLNLKTDSSLSYESNLADAVSSNFDDLASIFTGDDGVATRLDDLLDSFLQSGGTIDTKESILQEELNVIEEERFDLGFRLEKIEDRYRAQFAALDILVAQLNQTGNFLSEQLAATANIISGNKD</sequence>
<dbReference type="PANTHER" id="PTHR30288:SF0">
    <property type="entry name" value="FLAGELLAR HOOK-ASSOCIATED PROTEIN 2"/>
    <property type="match status" value="1"/>
</dbReference>
<comment type="similarity">
    <text evidence="1 5">Belongs to the FliD family.</text>
</comment>
<accession>A0A1X9NGA7</accession>
<dbReference type="Pfam" id="PF02465">
    <property type="entry name" value="FliD_N"/>
    <property type="match status" value="1"/>
</dbReference>
<dbReference type="Proteomes" id="UP000193450">
    <property type="component" value="Chromosome"/>
</dbReference>
<comment type="function">
    <text evidence="5">Required for morphogenesis and for the elongation of the flagellar filament by facilitating polymerization of the flagellin monomers at the tip of growing filament. Forms a capping structure, which prevents flagellin subunits (transported through the central channel of the flagellum) from leaking out without polymerization at the distal end.</text>
</comment>
<keyword evidence="9" id="KW-1185">Reference proteome</keyword>
<reference evidence="8 9" key="1">
    <citation type="submission" date="2016-11" db="EMBL/GenBank/DDBJ databases">
        <title>Trade-off between light-utilization and light-protection in marine flavobacteria.</title>
        <authorList>
            <person name="Kumagai Y."/>
        </authorList>
    </citation>
    <scope>NUCLEOTIDE SEQUENCE [LARGE SCALE GENOMIC DNA]</scope>
    <source>
        <strain evidence="8 9">NBRC 107125</strain>
    </source>
</reference>
<dbReference type="GO" id="GO:0071973">
    <property type="term" value="P:bacterial-type flagellum-dependent cell motility"/>
    <property type="evidence" value="ECO:0007669"/>
    <property type="project" value="TreeGrafter"/>
</dbReference>
<feature type="domain" description="Flagellar hook-associated protein 2 N-terminal" evidence="6">
    <location>
        <begin position="11"/>
        <end position="107"/>
    </location>
</feature>
<protein>
    <recommendedName>
        <fullName evidence="5">Flagellar hook-associated protein 2</fullName>
        <shortName evidence="5">HAP2</shortName>
    </recommendedName>
    <alternativeName>
        <fullName evidence="5">Flagellar cap protein</fullName>
    </alternativeName>
</protein>
<dbReference type="GO" id="GO:0009424">
    <property type="term" value="C:bacterial-type flagellum hook"/>
    <property type="evidence" value="ECO:0007669"/>
    <property type="project" value="UniProtKB-UniRule"/>
</dbReference>
<evidence type="ECO:0000259" key="7">
    <source>
        <dbReference type="Pfam" id="PF07195"/>
    </source>
</evidence>
<dbReference type="InterPro" id="IPR010810">
    <property type="entry name" value="Flagellin_hook_IN_motif"/>
</dbReference>
<keyword evidence="3" id="KW-0175">Coiled coil</keyword>
<dbReference type="Pfam" id="PF07196">
    <property type="entry name" value="Flagellin_IN"/>
    <property type="match status" value="1"/>
</dbReference>
<dbReference type="RefSeq" id="WP_085757146.1">
    <property type="nucleotide sequence ID" value="NZ_CP019343.1"/>
</dbReference>